<proteinExistence type="inferred from homology"/>
<dbReference type="InterPro" id="IPR002225">
    <property type="entry name" value="3Beta_OHSteriod_DH/Estase"/>
</dbReference>
<evidence type="ECO:0000256" key="4">
    <source>
        <dbReference type="SAM" id="MobiDB-lite"/>
    </source>
</evidence>
<dbReference type="SUPFAM" id="SSF51735">
    <property type="entry name" value="NAD(P)-binding Rossmann-fold domains"/>
    <property type="match status" value="1"/>
</dbReference>
<dbReference type="InterPro" id="IPR050425">
    <property type="entry name" value="NAD(P)_dehydrat-like"/>
</dbReference>
<feature type="domain" description="3-beta hydroxysteroid dehydrogenase/isomerase" evidence="5">
    <location>
        <begin position="65"/>
        <end position="191"/>
    </location>
</feature>
<keyword evidence="7" id="KW-1185">Reference proteome</keyword>
<evidence type="ECO:0000256" key="1">
    <source>
        <dbReference type="ARBA" id="ARBA00022857"/>
    </source>
</evidence>
<sequence length="371" mass="41685">MGIVRTDDSRRAEFEEFRRMLLATAAVHRRKGQEEEEEGNRRKRIGLRKIDDDDDDDGEGKMVCVTSGVSFLGLAIVNQLLVRGYSVRVIVYNEEEVEKLREMETSGVMRGANNNARAFMANLNEVQSLVDAFDGCRGVFHTSSLADPAGLSGYSKWMAEIEVKASENVLEACARTPSVRKCVLTSSLLACIWRDRSLSDLSSVINHDCWSDESICIEKKLWYALGKLKAEKTAWRVAEQRGLKLTTICPGLITGPEFCRRNSTPTIAYLKGAQDMYADGLLATVDVIKLAEAHVCVYEAMGDTASGRYICFDRVIRREDEVENLAQEIGMLTNRISENAPQELMTTRFELSNRKLSSLMLSTMRRCYNES</sequence>
<comment type="similarity">
    <text evidence="3">Belongs to the 3-beta-HSD family.</text>
</comment>
<accession>A0AAP0NFA1</accession>
<dbReference type="PANTHER" id="PTHR10366:SF483">
    <property type="entry name" value="CINNAMOYL COA REDUCTASE-LIKE PROTEIN"/>
    <property type="match status" value="1"/>
</dbReference>
<feature type="region of interest" description="Disordered" evidence="4">
    <location>
        <begin position="28"/>
        <end position="58"/>
    </location>
</feature>
<dbReference type="GO" id="GO:0016616">
    <property type="term" value="F:oxidoreductase activity, acting on the CH-OH group of donors, NAD or NADP as acceptor"/>
    <property type="evidence" value="ECO:0007669"/>
    <property type="project" value="InterPro"/>
</dbReference>
<dbReference type="GO" id="GO:0006694">
    <property type="term" value="P:steroid biosynthetic process"/>
    <property type="evidence" value="ECO:0007669"/>
    <property type="project" value="InterPro"/>
</dbReference>
<keyword evidence="1" id="KW-0521">NADP</keyword>
<evidence type="ECO:0000256" key="2">
    <source>
        <dbReference type="ARBA" id="ARBA00023002"/>
    </source>
</evidence>
<dbReference type="EMBL" id="JBBPBK010000013">
    <property type="protein sequence ID" value="KAK9271863.1"/>
    <property type="molecule type" value="Genomic_DNA"/>
</dbReference>
<organism evidence="6 7">
    <name type="scientific">Liquidambar formosana</name>
    <name type="common">Formosan gum</name>
    <dbReference type="NCBI Taxonomy" id="63359"/>
    <lineage>
        <taxon>Eukaryota</taxon>
        <taxon>Viridiplantae</taxon>
        <taxon>Streptophyta</taxon>
        <taxon>Embryophyta</taxon>
        <taxon>Tracheophyta</taxon>
        <taxon>Spermatophyta</taxon>
        <taxon>Magnoliopsida</taxon>
        <taxon>eudicotyledons</taxon>
        <taxon>Gunneridae</taxon>
        <taxon>Pentapetalae</taxon>
        <taxon>Saxifragales</taxon>
        <taxon>Altingiaceae</taxon>
        <taxon>Liquidambar</taxon>
    </lineage>
</organism>
<evidence type="ECO:0000313" key="7">
    <source>
        <dbReference type="Proteomes" id="UP001415857"/>
    </source>
</evidence>
<evidence type="ECO:0000259" key="5">
    <source>
        <dbReference type="Pfam" id="PF01073"/>
    </source>
</evidence>
<comment type="caution">
    <text evidence="6">The sequence shown here is derived from an EMBL/GenBank/DDBJ whole genome shotgun (WGS) entry which is preliminary data.</text>
</comment>
<dbReference type="InterPro" id="IPR036291">
    <property type="entry name" value="NAD(P)-bd_dom_sf"/>
</dbReference>
<keyword evidence="2 3" id="KW-0560">Oxidoreductase</keyword>
<reference evidence="6 7" key="1">
    <citation type="journal article" date="2024" name="Plant J.">
        <title>Genome sequences and population genomics reveal climatic adaptation and genomic divergence between two closely related sweetgum species.</title>
        <authorList>
            <person name="Xu W.Q."/>
            <person name="Ren C.Q."/>
            <person name="Zhang X.Y."/>
            <person name="Comes H.P."/>
            <person name="Liu X.H."/>
            <person name="Li Y.G."/>
            <person name="Kettle C.J."/>
            <person name="Jalonen R."/>
            <person name="Gaisberger H."/>
            <person name="Ma Y.Z."/>
            <person name="Qiu Y.X."/>
        </authorList>
    </citation>
    <scope>NUCLEOTIDE SEQUENCE [LARGE SCALE GENOMIC DNA]</scope>
    <source>
        <strain evidence="6">Hangzhou</strain>
    </source>
</reference>
<dbReference type="AlphaFoldDB" id="A0AAP0NFA1"/>
<dbReference type="Pfam" id="PF01073">
    <property type="entry name" value="3Beta_HSD"/>
    <property type="match status" value="1"/>
</dbReference>
<dbReference type="FunFam" id="3.40.50.720:FF:000388">
    <property type="entry name" value="Cinnamoyl-CoA reductase-like SNL6"/>
    <property type="match status" value="1"/>
</dbReference>
<evidence type="ECO:0000313" key="6">
    <source>
        <dbReference type="EMBL" id="KAK9271863.1"/>
    </source>
</evidence>
<dbReference type="PANTHER" id="PTHR10366">
    <property type="entry name" value="NAD DEPENDENT EPIMERASE/DEHYDRATASE"/>
    <property type="match status" value="1"/>
</dbReference>
<protein>
    <recommendedName>
        <fullName evidence="5">3-beta hydroxysteroid dehydrogenase/isomerase domain-containing protein</fullName>
    </recommendedName>
</protein>
<gene>
    <name evidence="6" type="ORF">L1049_002228</name>
</gene>
<dbReference type="Gene3D" id="3.40.50.720">
    <property type="entry name" value="NAD(P)-binding Rossmann-like Domain"/>
    <property type="match status" value="1"/>
</dbReference>
<dbReference type="Proteomes" id="UP001415857">
    <property type="component" value="Unassembled WGS sequence"/>
</dbReference>
<dbReference type="CDD" id="cd08958">
    <property type="entry name" value="FR_SDR_e"/>
    <property type="match status" value="1"/>
</dbReference>
<name>A0AAP0NFA1_LIQFO</name>
<evidence type="ECO:0000256" key="3">
    <source>
        <dbReference type="RuleBase" id="RU004475"/>
    </source>
</evidence>